<accession>A0A9E2KK47</accession>
<organism evidence="1 2">
    <name type="scientific">Candidatus Faecalibacterium intestinavium</name>
    <dbReference type="NCBI Taxonomy" id="2838580"/>
    <lineage>
        <taxon>Bacteria</taxon>
        <taxon>Bacillati</taxon>
        <taxon>Bacillota</taxon>
        <taxon>Clostridia</taxon>
        <taxon>Eubacteriales</taxon>
        <taxon>Oscillospiraceae</taxon>
        <taxon>Faecalibacterium</taxon>
    </lineage>
</organism>
<reference evidence="1" key="1">
    <citation type="journal article" date="2021" name="PeerJ">
        <title>Extensive microbial diversity within the chicken gut microbiome revealed by metagenomics and culture.</title>
        <authorList>
            <person name="Gilroy R."/>
            <person name="Ravi A."/>
            <person name="Getino M."/>
            <person name="Pursley I."/>
            <person name="Horton D.L."/>
            <person name="Alikhan N.F."/>
            <person name="Baker D."/>
            <person name="Gharbi K."/>
            <person name="Hall N."/>
            <person name="Watson M."/>
            <person name="Adriaenssens E.M."/>
            <person name="Foster-Nyarko E."/>
            <person name="Jarju S."/>
            <person name="Secka A."/>
            <person name="Antonio M."/>
            <person name="Oren A."/>
            <person name="Chaudhuri R.R."/>
            <person name="La Ragione R."/>
            <person name="Hildebrand F."/>
            <person name="Pallen M.J."/>
        </authorList>
    </citation>
    <scope>NUCLEOTIDE SEQUENCE</scope>
    <source>
        <strain evidence="1">742</strain>
    </source>
</reference>
<dbReference type="Pfam" id="PF05866">
    <property type="entry name" value="RusA"/>
    <property type="match status" value="1"/>
</dbReference>
<name>A0A9E2KK47_9FIRM</name>
<dbReference type="GO" id="GO:0006281">
    <property type="term" value="P:DNA repair"/>
    <property type="evidence" value="ECO:0007669"/>
    <property type="project" value="InterPro"/>
</dbReference>
<dbReference type="InterPro" id="IPR036614">
    <property type="entry name" value="RusA-like_sf"/>
</dbReference>
<gene>
    <name evidence="1" type="ORF">H9864_02780</name>
</gene>
<dbReference type="SUPFAM" id="SSF103084">
    <property type="entry name" value="Holliday junction resolvase RusA"/>
    <property type="match status" value="1"/>
</dbReference>
<evidence type="ECO:0000313" key="1">
    <source>
        <dbReference type="EMBL" id="MBU3819288.1"/>
    </source>
</evidence>
<proteinExistence type="predicted"/>
<dbReference type="InterPro" id="IPR008822">
    <property type="entry name" value="Endonuclease_RusA-like"/>
</dbReference>
<dbReference type="Proteomes" id="UP000824178">
    <property type="component" value="Unassembled WGS sequence"/>
</dbReference>
<dbReference type="EMBL" id="JAHLFH010000056">
    <property type="protein sequence ID" value="MBU3819288.1"/>
    <property type="molecule type" value="Genomic_DNA"/>
</dbReference>
<dbReference type="AlphaFoldDB" id="A0A9E2KK47"/>
<dbReference type="GO" id="GO:0000287">
    <property type="term" value="F:magnesium ion binding"/>
    <property type="evidence" value="ECO:0007669"/>
    <property type="project" value="InterPro"/>
</dbReference>
<comment type="caution">
    <text evidence="1">The sequence shown here is derived from an EMBL/GenBank/DDBJ whole genome shotgun (WGS) entry which is preliminary data.</text>
</comment>
<dbReference type="Gene3D" id="3.30.1330.70">
    <property type="entry name" value="Holliday junction resolvase RusA"/>
    <property type="match status" value="1"/>
</dbReference>
<sequence length="143" mass="16325">MQFFLPMNPPTVTHHDKELHAYLKDGRPRAVLHDSARLLDAKAKLRAALLPHRPPQPLGGAVRLVVKWCFFDSEGRHKNGEYKTSKPDTDNLEKALKDQMTRLGFWTDDAQVASEVAEKFWADLPGVWVFAEEIGREAGRHER</sequence>
<reference evidence="1" key="2">
    <citation type="submission" date="2021-04" db="EMBL/GenBank/DDBJ databases">
        <authorList>
            <person name="Gilroy R."/>
        </authorList>
    </citation>
    <scope>NUCLEOTIDE SEQUENCE</scope>
    <source>
        <strain evidence="1">742</strain>
    </source>
</reference>
<evidence type="ECO:0000313" key="2">
    <source>
        <dbReference type="Proteomes" id="UP000824178"/>
    </source>
</evidence>
<protein>
    <submittedName>
        <fullName evidence="1">RusA family crossover junction endodeoxyribonuclease</fullName>
    </submittedName>
</protein>
<dbReference type="GO" id="GO:0006310">
    <property type="term" value="P:DNA recombination"/>
    <property type="evidence" value="ECO:0007669"/>
    <property type="project" value="InterPro"/>
</dbReference>